<evidence type="ECO:0000313" key="6">
    <source>
        <dbReference type="EMBL" id="KGG51316.1"/>
    </source>
</evidence>
<keyword evidence="3" id="KW-0539">Nucleus</keyword>
<dbReference type="VEuPathDB" id="MicrosporidiaDB:DI09_39p100"/>
<keyword evidence="2" id="KW-0236">DNA replication inhibitor</keyword>
<dbReference type="GeneID" id="25259790"/>
<evidence type="ECO:0000256" key="3">
    <source>
        <dbReference type="ARBA" id="ARBA00023242"/>
    </source>
</evidence>
<gene>
    <name evidence="6" type="ORF">DI09_39p100</name>
</gene>
<evidence type="ECO:0000259" key="5">
    <source>
        <dbReference type="Pfam" id="PF04821"/>
    </source>
</evidence>
<dbReference type="AlphaFoldDB" id="A0A098VUG2"/>
<dbReference type="InterPro" id="IPR006906">
    <property type="entry name" value="Timeless_N"/>
</dbReference>
<protein>
    <recommendedName>
        <fullName evidence="5">Timeless N-terminal domain-containing protein</fullName>
    </recommendedName>
</protein>
<evidence type="ECO:0000313" key="7">
    <source>
        <dbReference type="Proteomes" id="UP000029725"/>
    </source>
</evidence>
<dbReference type="Pfam" id="PF04821">
    <property type="entry name" value="TIMELESS"/>
    <property type="match status" value="1"/>
</dbReference>
<evidence type="ECO:0000256" key="2">
    <source>
        <dbReference type="ARBA" id="ARBA00022880"/>
    </source>
</evidence>
<dbReference type="GO" id="GO:0031298">
    <property type="term" value="C:replication fork protection complex"/>
    <property type="evidence" value="ECO:0007669"/>
    <property type="project" value="TreeGrafter"/>
</dbReference>
<feature type="domain" description="Timeless N-terminal" evidence="5">
    <location>
        <begin position="48"/>
        <end position="98"/>
    </location>
</feature>
<dbReference type="PANTHER" id="PTHR22940">
    <property type="entry name" value="TIMEOUT/TIMELESS-2"/>
    <property type="match status" value="1"/>
</dbReference>
<dbReference type="RefSeq" id="XP_013237743.1">
    <property type="nucleotide sequence ID" value="XM_013382289.1"/>
</dbReference>
<keyword evidence="7" id="KW-1185">Reference proteome</keyword>
<comment type="subcellular location">
    <subcellularLocation>
        <location evidence="1">Nucleus</location>
    </subcellularLocation>
</comment>
<dbReference type="InterPro" id="IPR044998">
    <property type="entry name" value="Timeless"/>
</dbReference>
<dbReference type="PANTHER" id="PTHR22940:SF4">
    <property type="entry name" value="PROTEIN TIMELESS HOMOLOG"/>
    <property type="match status" value="1"/>
</dbReference>
<dbReference type="OrthoDB" id="310853at2759"/>
<evidence type="ECO:0000256" key="1">
    <source>
        <dbReference type="ARBA" id="ARBA00004123"/>
    </source>
</evidence>
<organism evidence="6 7">
    <name type="scientific">Mitosporidium daphniae</name>
    <dbReference type="NCBI Taxonomy" id="1485682"/>
    <lineage>
        <taxon>Eukaryota</taxon>
        <taxon>Fungi</taxon>
        <taxon>Fungi incertae sedis</taxon>
        <taxon>Microsporidia</taxon>
        <taxon>Mitosporidium</taxon>
    </lineage>
</organism>
<dbReference type="EMBL" id="JMKJ01000332">
    <property type="protein sequence ID" value="KGG51316.1"/>
    <property type="molecule type" value="Genomic_DNA"/>
</dbReference>
<keyword evidence="4" id="KW-0131">Cell cycle</keyword>
<dbReference type="GO" id="GO:0043111">
    <property type="term" value="P:replication fork arrest"/>
    <property type="evidence" value="ECO:0007669"/>
    <property type="project" value="TreeGrafter"/>
</dbReference>
<proteinExistence type="predicted"/>
<dbReference type="GO" id="GO:0000076">
    <property type="term" value="P:DNA replication checkpoint signaling"/>
    <property type="evidence" value="ECO:0007669"/>
    <property type="project" value="TreeGrafter"/>
</dbReference>
<dbReference type="Proteomes" id="UP000029725">
    <property type="component" value="Unassembled WGS sequence"/>
</dbReference>
<name>A0A098VUG2_9MICR</name>
<dbReference type="GO" id="GO:0006281">
    <property type="term" value="P:DNA repair"/>
    <property type="evidence" value="ECO:0007669"/>
    <property type="project" value="TreeGrafter"/>
</dbReference>
<dbReference type="GO" id="GO:0003677">
    <property type="term" value="F:DNA binding"/>
    <property type="evidence" value="ECO:0007669"/>
    <property type="project" value="TreeGrafter"/>
</dbReference>
<sequence length="159" mass="18083">MAVHSTFSSVSTSTPASSASSSSLLLSICSGLGKYKTTGEKSDLKTEYIFDKESFDCLKDLKKIVRYEIQKQNRKFLRTITEWNVIKNHLIPIFLEHSLGEYMLFPNEEGDSLNTDRQSVEQTKYVISPSKYQLSKIICKHVELHHSGNSGCHYMAYFA</sequence>
<evidence type="ECO:0000256" key="4">
    <source>
        <dbReference type="ARBA" id="ARBA00023306"/>
    </source>
</evidence>
<comment type="caution">
    <text evidence="6">The sequence shown here is derived from an EMBL/GenBank/DDBJ whole genome shotgun (WGS) entry which is preliminary data.</text>
</comment>
<reference evidence="6 7" key="1">
    <citation type="submission" date="2014-04" db="EMBL/GenBank/DDBJ databases">
        <title>A new species of microsporidia sheds light on the evolution of extreme parasitism.</title>
        <authorList>
            <person name="Haag K.L."/>
            <person name="James T.Y."/>
            <person name="Larsson R."/>
            <person name="Schaer T.M."/>
            <person name="Refardt D."/>
            <person name="Pombert J.-F."/>
            <person name="Ebert D."/>
        </authorList>
    </citation>
    <scope>NUCLEOTIDE SEQUENCE [LARGE SCALE GENOMIC DNA]</scope>
    <source>
        <strain evidence="6 7">UGP3</strain>
        <tissue evidence="6">Spores</tissue>
    </source>
</reference>
<accession>A0A098VUG2</accession>
<dbReference type="HOGENOM" id="CLU_1661207_0_0_1"/>